<sequence>MLSRLTATVDPIMEQVGGQGLNPRRRGTWRYPVARDSKPRTNKYKVAGFVFNKAEREWGPHTHDAFALPGNQLLPKYFSPSTLGGAVAES</sequence>
<keyword evidence="2" id="KW-1185">Reference proteome</keyword>
<dbReference type="Proteomes" id="UP000054560">
    <property type="component" value="Unassembled WGS sequence"/>
</dbReference>
<evidence type="ECO:0000313" key="1">
    <source>
        <dbReference type="EMBL" id="KNC79228.1"/>
    </source>
</evidence>
<protein>
    <submittedName>
        <fullName evidence="1">Uncharacterized protein</fullName>
    </submittedName>
</protein>
<dbReference type="EMBL" id="KQ242344">
    <property type="protein sequence ID" value="KNC79228.1"/>
    <property type="molecule type" value="Genomic_DNA"/>
</dbReference>
<reference evidence="1 2" key="1">
    <citation type="submission" date="2011-02" db="EMBL/GenBank/DDBJ databases">
        <title>The Genome Sequence of Sphaeroforma arctica JP610.</title>
        <authorList>
            <consortium name="The Broad Institute Genome Sequencing Platform"/>
            <person name="Russ C."/>
            <person name="Cuomo C."/>
            <person name="Young S.K."/>
            <person name="Zeng Q."/>
            <person name="Gargeya S."/>
            <person name="Alvarado L."/>
            <person name="Berlin A."/>
            <person name="Chapman S.B."/>
            <person name="Chen Z."/>
            <person name="Freedman E."/>
            <person name="Gellesch M."/>
            <person name="Goldberg J."/>
            <person name="Griggs A."/>
            <person name="Gujja S."/>
            <person name="Heilman E."/>
            <person name="Heiman D."/>
            <person name="Howarth C."/>
            <person name="Mehta T."/>
            <person name="Neiman D."/>
            <person name="Pearson M."/>
            <person name="Roberts A."/>
            <person name="Saif S."/>
            <person name="Shea T."/>
            <person name="Shenoy N."/>
            <person name="Sisk P."/>
            <person name="Stolte C."/>
            <person name="Sykes S."/>
            <person name="White J."/>
            <person name="Yandava C."/>
            <person name="Burger G."/>
            <person name="Gray M.W."/>
            <person name="Holland P.W.H."/>
            <person name="King N."/>
            <person name="Lang F.B.F."/>
            <person name="Roger A.J."/>
            <person name="Ruiz-Trillo I."/>
            <person name="Haas B."/>
            <person name="Nusbaum C."/>
            <person name="Birren B."/>
        </authorList>
    </citation>
    <scope>NUCLEOTIDE SEQUENCE [LARGE SCALE GENOMIC DNA]</scope>
    <source>
        <strain evidence="1 2">JP610</strain>
    </source>
</reference>
<name>A0A0L0FTC7_9EUKA</name>
<dbReference type="RefSeq" id="XP_014153130.1">
    <property type="nucleotide sequence ID" value="XM_014297655.1"/>
</dbReference>
<dbReference type="OrthoDB" id="534186at2759"/>
<proteinExistence type="predicted"/>
<gene>
    <name evidence="1" type="ORF">SARC_08375</name>
</gene>
<dbReference type="AlphaFoldDB" id="A0A0L0FTC7"/>
<accession>A0A0L0FTC7</accession>
<evidence type="ECO:0000313" key="2">
    <source>
        <dbReference type="Proteomes" id="UP000054560"/>
    </source>
</evidence>
<organism evidence="1 2">
    <name type="scientific">Sphaeroforma arctica JP610</name>
    <dbReference type="NCBI Taxonomy" id="667725"/>
    <lineage>
        <taxon>Eukaryota</taxon>
        <taxon>Ichthyosporea</taxon>
        <taxon>Ichthyophonida</taxon>
        <taxon>Sphaeroforma</taxon>
    </lineage>
</organism>
<dbReference type="GeneID" id="25908879"/>